<dbReference type="Gene3D" id="3.40.50.150">
    <property type="entry name" value="Vaccinia Virus protein VP39"/>
    <property type="match status" value="1"/>
</dbReference>
<evidence type="ECO:0000256" key="5">
    <source>
        <dbReference type="ARBA" id="ARBA00022574"/>
    </source>
</evidence>
<dbReference type="Proteomes" id="UP000759537">
    <property type="component" value="Unassembled WGS sequence"/>
</dbReference>
<gene>
    <name evidence="12" type="ORF">DFH94DRAFT_669720</name>
</gene>
<dbReference type="GO" id="GO:0005053">
    <property type="term" value="F:peroxisome matrix targeting signal-2 binding"/>
    <property type="evidence" value="ECO:0007669"/>
    <property type="project" value="InterPro"/>
</dbReference>
<evidence type="ECO:0000256" key="1">
    <source>
        <dbReference type="ARBA" id="ARBA00004253"/>
    </source>
</evidence>
<dbReference type="InterPro" id="IPR001680">
    <property type="entry name" value="WD40_rpt"/>
</dbReference>
<dbReference type="SUPFAM" id="SSF53335">
    <property type="entry name" value="S-adenosyl-L-methionine-dependent methyltransferases"/>
    <property type="match status" value="1"/>
</dbReference>
<dbReference type="Pfam" id="PF10294">
    <property type="entry name" value="Methyltransf_16"/>
    <property type="match status" value="1"/>
</dbReference>
<dbReference type="PANTHER" id="PTHR46027">
    <property type="entry name" value="PEROXISOMAL TARGETING SIGNAL 2 RECEPTOR"/>
    <property type="match status" value="1"/>
</dbReference>
<dbReference type="InterPro" id="IPR036322">
    <property type="entry name" value="WD40_repeat_dom_sf"/>
</dbReference>
<dbReference type="SMART" id="SM00320">
    <property type="entry name" value="WD40"/>
    <property type="match status" value="6"/>
</dbReference>
<dbReference type="PRINTS" id="PR00320">
    <property type="entry name" value="GPROTEINBRPT"/>
</dbReference>
<dbReference type="GO" id="GO:0016558">
    <property type="term" value="P:protein import into peroxisome matrix"/>
    <property type="evidence" value="ECO:0007669"/>
    <property type="project" value="InterPro"/>
</dbReference>
<dbReference type="InterPro" id="IPR015943">
    <property type="entry name" value="WD40/YVTN_repeat-like_dom_sf"/>
</dbReference>
<dbReference type="InterPro" id="IPR044536">
    <property type="entry name" value="PEX7"/>
</dbReference>
<evidence type="ECO:0000256" key="7">
    <source>
        <dbReference type="ARBA" id="ARBA00022927"/>
    </source>
</evidence>
<evidence type="ECO:0000256" key="9">
    <source>
        <dbReference type="ARBA" id="ARBA00024017"/>
    </source>
</evidence>
<dbReference type="GO" id="GO:0005829">
    <property type="term" value="C:cytosol"/>
    <property type="evidence" value="ECO:0007669"/>
    <property type="project" value="UniProtKB-SubCell"/>
</dbReference>
<dbReference type="AlphaFoldDB" id="A0A9P5MVJ4"/>
<dbReference type="PROSITE" id="PS50294">
    <property type="entry name" value="WD_REPEATS_REGION"/>
    <property type="match status" value="1"/>
</dbReference>
<feature type="repeat" description="WD" evidence="11">
    <location>
        <begin position="265"/>
        <end position="297"/>
    </location>
</feature>
<dbReference type="Pfam" id="PF00400">
    <property type="entry name" value="WD40"/>
    <property type="match status" value="5"/>
</dbReference>
<feature type="repeat" description="WD" evidence="11">
    <location>
        <begin position="109"/>
        <end position="151"/>
    </location>
</feature>
<keyword evidence="13" id="KW-1185">Reference proteome</keyword>
<keyword evidence="8" id="KW-0576">Peroxisome</keyword>
<organism evidence="12 13">
    <name type="scientific">Russula ochroleuca</name>
    <dbReference type="NCBI Taxonomy" id="152965"/>
    <lineage>
        <taxon>Eukaryota</taxon>
        <taxon>Fungi</taxon>
        <taxon>Dikarya</taxon>
        <taxon>Basidiomycota</taxon>
        <taxon>Agaricomycotina</taxon>
        <taxon>Agaricomycetes</taxon>
        <taxon>Russulales</taxon>
        <taxon>Russulaceae</taxon>
        <taxon>Russula</taxon>
    </lineage>
</organism>
<proteinExistence type="inferred from homology"/>
<comment type="caution">
    <text evidence="12">The sequence shown here is derived from an EMBL/GenBank/DDBJ whole genome shotgun (WGS) entry which is preliminary data.</text>
</comment>
<evidence type="ECO:0000256" key="4">
    <source>
        <dbReference type="ARBA" id="ARBA00022490"/>
    </source>
</evidence>
<dbReference type="PANTHER" id="PTHR46027:SF1">
    <property type="entry name" value="PEROXISOMAL TARGETING SIGNAL 2 RECEPTOR"/>
    <property type="match status" value="1"/>
</dbReference>
<feature type="repeat" description="WD" evidence="11">
    <location>
        <begin position="65"/>
        <end position="99"/>
    </location>
</feature>
<comment type="subcellular location">
    <subcellularLocation>
        <location evidence="2">Cytoplasm</location>
        <location evidence="2">Cytosol</location>
    </subcellularLocation>
    <subcellularLocation>
        <location evidence="1">Peroxisome matrix</location>
    </subcellularLocation>
</comment>
<feature type="repeat" description="WD" evidence="11">
    <location>
        <begin position="152"/>
        <end position="194"/>
    </location>
</feature>
<evidence type="ECO:0000256" key="8">
    <source>
        <dbReference type="ARBA" id="ARBA00023140"/>
    </source>
</evidence>
<reference evidence="12" key="1">
    <citation type="submission" date="2019-10" db="EMBL/GenBank/DDBJ databases">
        <authorList>
            <consortium name="DOE Joint Genome Institute"/>
            <person name="Kuo A."/>
            <person name="Miyauchi S."/>
            <person name="Kiss E."/>
            <person name="Drula E."/>
            <person name="Kohler A."/>
            <person name="Sanchez-Garcia M."/>
            <person name="Andreopoulos B."/>
            <person name="Barry K.W."/>
            <person name="Bonito G."/>
            <person name="Buee M."/>
            <person name="Carver A."/>
            <person name="Chen C."/>
            <person name="Cichocki N."/>
            <person name="Clum A."/>
            <person name="Culley D."/>
            <person name="Crous P.W."/>
            <person name="Fauchery L."/>
            <person name="Girlanda M."/>
            <person name="Hayes R."/>
            <person name="Keri Z."/>
            <person name="LaButti K."/>
            <person name="Lipzen A."/>
            <person name="Lombard V."/>
            <person name="Magnuson J."/>
            <person name="Maillard F."/>
            <person name="Morin E."/>
            <person name="Murat C."/>
            <person name="Nolan M."/>
            <person name="Ohm R."/>
            <person name="Pangilinan J."/>
            <person name="Pereira M."/>
            <person name="Perotto S."/>
            <person name="Peter M."/>
            <person name="Riley R."/>
            <person name="Sitrit Y."/>
            <person name="Stielow B."/>
            <person name="Szollosi G."/>
            <person name="Zifcakova L."/>
            <person name="Stursova M."/>
            <person name="Spatafora J.W."/>
            <person name="Tedersoo L."/>
            <person name="Vaario L.-M."/>
            <person name="Yamada A."/>
            <person name="Yan M."/>
            <person name="Wang P."/>
            <person name="Xu J."/>
            <person name="Bruns T."/>
            <person name="Baldrian P."/>
            <person name="Vilgalys R."/>
            <person name="Henrissat B."/>
            <person name="Grigoriev I.V."/>
            <person name="Hibbett D."/>
            <person name="Nagy L.G."/>
            <person name="Martin F.M."/>
        </authorList>
    </citation>
    <scope>NUCLEOTIDE SEQUENCE</scope>
    <source>
        <strain evidence="12">Prilba</strain>
    </source>
</reference>
<dbReference type="InterPro" id="IPR019775">
    <property type="entry name" value="WD40_repeat_CS"/>
</dbReference>
<sequence length="622" mass="68235">MDQVTPAVLHTPGFAHSNIAWSPFHTTRIAVASSANYGIIGNGRLHVASTLPGPSGVGGVRLDKFFETQDGLYDLAWSEVHENQLVTASGDGSIKLWDVTLNNFPICAWQEHTREVQSVDWSNIKKDQFVSCCMDGSVKLWSPEQPRSLATLQAHHACVYQALFSPHQPDLVATCSGDGTIRFFDLRSPAFASTSNTFTSPLSAAVLTVPAAPSEELALDWNKYRPLVLASAGIDKTVKIWDCRMLQLGGGPTTNAIGGQCEKRLSGHEYAVRKVQWSPHRPDLLATGSYDMTCRIWTTNPPPRIDHLIRIHDAHTEFVVGCAWSLYEEGILATCSWDSKLNILQEILSSSLGTLYDYAPIVHSSPGGLFTYTHRPQDSDSPSLEVTLSVPDTETEHWSLHASNIWTAALYVADHISELDLPAKETSSPDTPPLRLIELGAGSGLPSILIAKCYPHINVIASDFPDAKLIYTLRENVARNNAGQNCAVVPHAWGTDPSGAGALLPPTADIVLAADTLWDPEQHAALLRTICTVLGRTPAARAHLVAGLHTGPYTLDAFFRAAQVAGLVLVRATEREVLRGEKDGRRREWDVHRWSVGARGEDEDERERRRWIVWGVLKWGDL</sequence>
<name>A0A9P5MVJ4_9AGAM</name>
<evidence type="ECO:0000256" key="6">
    <source>
        <dbReference type="ARBA" id="ARBA00022737"/>
    </source>
</evidence>
<dbReference type="InterPro" id="IPR020472">
    <property type="entry name" value="WD40_PAC1"/>
</dbReference>
<keyword evidence="3" id="KW-0813">Transport</keyword>
<accession>A0A9P5MVJ4</accession>
<dbReference type="GO" id="GO:0008757">
    <property type="term" value="F:S-adenosylmethionine-dependent methyltransferase activity"/>
    <property type="evidence" value="ECO:0007669"/>
    <property type="project" value="UniProtKB-ARBA"/>
</dbReference>
<keyword evidence="5 11" id="KW-0853">WD repeat</keyword>
<dbReference type="OrthoDB" id="273771at2759"/>
<dbReference type="InterPro" id="IPR029063">
    <property type="entry name" value="SAM-dependent_MTases_sf"/>
</dbReference>
<evidence type="ECO:0000313" key="12">
    <source>
        <dbReference type="EMBL" id="KAF8479799.1"/>
    </source>
</evidence>
<evidence type="ECO:0000256" key="3">
    <source>
        <dbReference type="ARBA" id="ARBA00022448"/>
    </source>
</evidence>
<comment type="similarity">
    <text evidence="9">Belongs to the WD repeat peroxin-7 family.</text>
</comment>
<dbReference type="PROSITE" id="PS50082">
    <property type="entry name" value="WD_REPEATS_2"/>
    <property type="match status" value="4"/>
</dbReference>
<dbReference type="PROSITE" id="PS00678">
    <property type="entry name" value="WD_REPEATS_1"/>
    <property type="match status" value="1"/>
</dbReference>
<keyword evidence="6" id="KW-0677">Repeat</keyword>
<keyword evidence="4" id="KW-0963">Cytoplasm</keyword>
<dbReference type="EMBL" id="WHVB01000009">
    <property type="protein sequence ID" value="KAF8479799.1"/>
    <property type="molecule type" value="Genomic_DNA"/>
</dbReference>
<dbReference type="GO" id="GO:0005782">
    <property type="term" value="C:peroxisomal matrix"/>
    <property type="evidence" value="ECO:0007669"/>
    <property type="project" value="UniProtKB-SubCell"/>
</dbReference>
<reference evidence="12" key="2">
    <citation type="journal article" date="2020" name="Nat. Commun.">
        <title>Large-scale genome sequencing of mycorrhizal fungi provides insights into the early evolution of symbiotic traits.</title>
        <authorList>
            <person name="Miyauchi S."/>
            <person name="Kiss E."/>
            <person name="Kuo A."/>
            <person name="Drula E."/>
            <person name="Kohler A."/>
            <person name="Sanchez-Garcia M."/>
            <person name="Morin E."/>
            <person name="Andreopoulos B."/>
            <person name="Barry K.W."/>
            <person name="Bonito G."/>
            <person name="Buee M."/>
            <person name="Carver A."/>
            <person name="Chen C."/>
            <person name="Cichocki N."/>
            <person name="Clum A."/>
            <person name="Culley D."/>
            <person name="Crous P.W."/>
            <person name="Fauchery L."/>
            <person name="Girlanda M."/>
            <person name="Hayes R.D."/>
            <person name="Keri Z."/>
            <person name="LaButti K."/>
            <person name="Lipzen A."/>
            <person name="Lombard V."/>
            <person name="Magnuson J."/>
            <person name="Maillard F."/>
            <person name="Murat C."/>
            <person name="Nolan M."/>
            <person name="Ohm R.A."/>
            <person name="Pangilinan J."/>
            <person name="Pereira M.F."/>
            <person name="Perotto S."/>
            <person name="Peter M."/>
            <person name="Pfister S."/>
            <person name="Riley R."/>
            <person name="Sitrit Y."/>
            <person name="Stielow J.B."/>
            <person name="Szollosi G."/>
            <person name="Zifcakova L."/>
            <person name="Stursova M."/>
            <person name="Spatafora J.W."/>
            <person name="Tedersoo L."/>
            <person name="Vaario L.M."/>
            <person name="Yamada A."/>
            <person name="Yan M."/>
            <person name="Wang P."/>
            <person name="Xu J."/>
            <person name="Bruns T."/>
            <person name="Baldrian P."/>
            <person name="Vilgalys R."/>
            <person name="Dunand C."/>
            <person name="Henrissat B."/>
            <person name="Grigoriev I.V."/>
            <person name="Hibbett D."/>
            <person name="Nagy L.G."/>
            <person name="Martin F.M."/>
        </authorList>
    </citation>
    <scope>NUCLEOTIDE SEQUENCE</scope>
    <source>
        <strain evidence="12">Prilba</strain>
    </source>
</reference>
<dbReference type="InterPro" id="IPR019410">
    <property type="entry name" value="Methyltransf_16"/>
</dbReference>
<evidence type="ECO:0000256" key="2">
    <source>
        <dbReference type="ARBA" id="ARBA00004514"/>
    </source>
</evidence>
<protein>
    <recommendedName>
        <fullName evidence="10">Peroxin-7</fullName>
    </recommendedName>
</protein>
<evidence type="ECO:0000256" key="10">
    <source>
        <dbReference type="ARBA" id="ARBA00032565"/>
    </source>
</evidence>
<dbReference type="SUPFAM" id="SSF50978">
    <property type="entry name" value="WD40 repeat-like"/>
    <property type="match status" value="1"/>
</dbReference>
<evidence type="ECO:0000313" key="13">
    <source>
        <dbReference type="Proteomes" id="UP000759537"/>
    </source>
</evidence>
<evidence type="ECO:0000256" key="11">
    <source>
        <dbReference type="PROSITE-ProRule" id="PRU00221"/>
    </source>
</evidence>
<keyword evidence="7" id="KW-0653">Protein transport</keyword>
<dbReference type="Gene3D" id="2.130.10.10">
    <property type="entry name" value="YVTN repeat-like/Quinoprotein amine dehydrogenase"/>
    <property type="match status" value="1"/>
</dbReference>